<evidence type="ECO:0000313" key="10">
    <source>
        <dbReference type="Proteomes" id="UP000286928"/>
    </source>
</evidence>
<comment type="subcellular location">
    <subcellularLocation>
        <location evidence="1">Cell envelope</location>
    </subcellularLocation>
</comment>
<dbReference type="EMBL" id="PEML01000300">
    <property type="protein sequence ID" value="RTI05428.1"/>
    <property type="molecule type" value="Genomic_DNA"/>
</dbReference>
<dbReference type="InterPro" id="IPR050553">
    <property type="entry name" value="Thioredoxin_ResA/DsbE_sf"/>
</dbReference>
<evidence type="ECO:0000256" key="2">
    <source>
        <dbReference type="ARBA" id="ARBA00022748"/>
    </source>
</evidence>
<dbReference type="GO" id="GO:0042158">
    <property type="term" value="P:lipoprotein biosynthetic process"/>
    <property type="evidence" value="ECO:0007669"/>
    <property type="project" value="InterPro"/>
</dbReference>
<dbReference type="Proteomes" id="UP000287962">
    <property type="component" value="Unassembled WGS sequence"/>
</dbReference>
<evidence type="ECO:0000313" key="8">
    <source>
        <dbReference type="EMBL" id="RTI09431.1"/>
    </source>
</evidence>
<dbReference type="GO" id="GO:0005886">
    <property type="term" value="C:plasma membrane"/>
    <property type="evidence" value="ECO:0007669"/>
    <property type="project" value="InterPro"/>
</dbReference>
<dbReference type="InterPro" id="IPR036249">
    <property type="entry name" value="Thioredoxin-like_sf"/>
</dbReference>
<dbReference type="SUPFAM" id="SSF52833">
    <property type="entry name" value="Thioredoxin-like"/>
    <property type="match status" value="1"/>
</dbReference>
<dbReference type="GO" id="GO:0008961">
    <property type="term" value="F:phosphatidylglycerol-prolipoprotein diacylglyceryl transferase activity"/>
    <property type="evidence" value="ECO:0007669"/>
    <property type="project" value="InterPro"/>
</dbReference>
<dbReference type="PANTHER" id="PTHR42852">
    <property type="entry name" value="THIOL:DISULFIDE INTERCHANGE PROTEIN DSBE"/>
    <property type="match status" value="1"/>
</dbReference>
<comment type="caution">
    <text evidence="5">The sequence shown here is derived from an EMBL/GenBank/DDBJ whole genome shotgun (WGS) entry which is preliminary data.</text>
</comment>
<dbReference type="Proteomes" id="UP000286928">
    <property type="component" value="Unassembled WGS sequence"/>
</dbReference>
<reference evidence="5 9" key="1">
    <citation type="submission" date="2015-09" db="EMBL/GenBank/DDBJ databases">
        <title>Draft genome sequence of Thermus scotoductus strain K1 isolated from a geothermal spring in Nagorno-Karabakh, Armenia.</title>
        <authorList>
            <person name="Saghatelyan A."/>
            <person name="Poghosyan L."/>
            <person name="Panosyan H."/>
            <person name="Birkeland N.-K."/>
        </authorList>
    </citation>
    <scope>NUCLEOTIDE SEQUENCE [LARGE SCALE GENOMIC DNA]</scope>
    <source>
        <strain evidence="5 9">K1</strain>
    </source>
</reference>
<dbReference type="InterPro" id="IPR017937">
    <property type="entry name" value="Thioredoxin_CS"/>
</dbReference>
<dbReference type="Gene3D" id="3.40.30.10">
    <property type="entry name" value="Glutaredoxin"/>
    <property type="match status" value="1"/>
</dbReference>
<evidence type="ECO:0000313" key="5">
    <source>
        <dbReference type="EMBL" id="KPD32475.1"/>
    </source>
</evidence>
<keyword evidence="12" id="KW-1185">Reference proteome</keyword>
<dbReference type="PANTHER" id="PTHR42852:SF13">
    <property type="entry name" value="PROTEIN DIPZ"/>
    <property type="match status" value="1"/>
</dbReference>
<keyword evidence="3" id="KW-1133">Transmembrane helix</keyword>
<evidence type="ECO:0000313" key="9">
    <source>
        <dbReference type="Proteomes" id="UP000053099"/>
    </source>
</evidence>
<dbReference type="PROSITE" id="PS00194">
    <property type="entry name" value="THIOREDOXIN_1"/>
    <property type="match status" value="1"/>
</dbReference>
<dbReference type="GO" id="GO:0016491">
    <property type="term" value="F:oxidoreductase activity"/>
    <property type="evidence" value="ECO:0007669"/>
    <property type="project" value="InterPro"/>
</dbReference>
<dbReference type="InterPro" id="IPR013740">
    <property type="entry name" value="Redoxin"/>
</dbReference>
<feature type="domain" description="Thioredoxin" evidence="4">
    <location>
        <begin position="127"/>
        <end position="263"/>
    </location>
</feature>
<sequence>MDAVQVGPFAIPWARFQVFLALLAMVVVAEVLARRVDRRLAPWTYNAILAGFLGARIGFVLENASVYARDPLSILYVWQGGFDPLWGILAAGGYTLMALPKNLWRYALFAALAAGLVFGVFLVQKRGGEEVRLPSLTLTTLGGTRVNLQDFRGKPLVLNLWATWCPPCRRELPMMVRLSQENPEVRFAFASQGEGPAVVRSFLEEERLAPEWVLLDPETQLSQVLKTQGLPTTFFFDREGRLVARHLGELSEALLLGYLRVLR</sequence>
<accession>A0A0N0IR92</accession>
<name>A0A0N0IR92_THESC</name>
<dbReference type="CDD" id="cd02966">
    <property type="entry name" value="TlpA_like_family"/>
    <property type="match status" value="1"/>
</dbReference>
<gene>
    <name evidence="5" type="ORF">AN926_03455</name>
    <name evidence="7" type="ORF">CSW25_11070</name>
    <name evidence="8" type="ORF">CSW30_05680</name>
    <name evidence="6" type="ORF">CSW33_11005</name>
</gene>
<feature type="transmembrane region" description="Helical" evidence="3">
    <location>
        <begin position="103"/>
        <end position="123"/>
    </location>
</feature>
<dbReference type="AlphaFoldDB" id="A0A0N0IR92"/>
<evidence type="ECO:0000256" key="3">
    <source>
        <dbReference type="SAM" id="Phobius"/>
    </source>
</evidence>
<evidence type="ECO:0000313" key="7">
    <source>
        <dbReference type="EMBL" id="RTI05428.1"/>
    </source>
</evidence>
<dbReference type="Pfam" id="PF08534">
    <property type="entry name" value="Redoxin"/>
    <property type="match status" value="1"/>
</dbReference>
<dbReference type="PROSITE" id="PS51352">
    <property type="entry name" value="THIOREDOXIN_2"/>
    <property type="match status" value="1"/>
</dbReference>
<dbReference type="EMBL" id="PEMD01000307">
    <property type="protein sequence ID" value="RTH30012.1"/>
    <property type="molecule type" value="Genomic_DNA"/>
</dbReference>
<keyword evidence="2" id="KW-0201">Cytochrome c-type biogenesis</keyword>
<dbReference type="PATRIC" id="fig|37636.3.peg.2425"/>
<evidence type="ECO:0000313" key="11">
    <source>
        <dbReference type="Proteomes" id="UP000287173"/>
    </source>
</evidence>
<proteinExistence type="predicted"/>
<organism evidence="5 9">
    <name type="scientific">Thermus scotoductus</name>
    <dbReference type="NCBI Taxonomy" id="37636"/>
    <lineage>
        <taxon>Bacteria</taxon>
        <taxon>Thermotogati</taxon>
        <taxon>Deinococcota</taxon>
        <taxon>Deinococci</taxon>
        <taxon>Thermales</taxon>
        <taxon>Thermaceae</taxon>
        <taxon>Thermus</taxon>
    </lineage>
</organism>
<protein>
    <submittedName>
        <fullName evidence="5">Thiol:disulfide interchange protein</fullName>
    </submittedName>
</protein>
<feature type="transmembrane region" description="Helical" evidence="3">
    <location>
        <begin position="43"/>
        <end position="61"/>
    </location>
</feature>
<keyword evidence="3" id="KW-0472">Membrane</keyword>
<evidence type="ECO:0000256" key="1">
    <source>
        <dbReference type="ARBA" id="ARBA00004196"/>
    </source>
</evidence>
<evidence type="ECO:0000259" key="4">
    <source>
        <dbReference type="PROSITE" id="PS51352"/>
    </source>
</evidence>
<reference evidence="7" key="2">
    <citation type="submission" date="2017-10" db="EMBL/GenBank/DDBJ databases">
        <authorList>
            <person name="Wilpiszeski R.L."/>
            <person name="Zhidan Z."/>
            <person name="House C.H."/>
        </authorList>
    </citation>
    <scope>NUCLEOTIDE SEQUENCE</scope>
    <source>
        <strain evidence="7">12_S12</strain>
    </source>
</reference>
<dbReference type="Proteomes" id="UP000053099">
    <property type="component" value="Unassembled WGS sequence"/>
</dbReference>
<dbReference type="EMBL" id="PEMG01000135">
    <property type="protein sequence ID" value="RTI09431.1"/>
    <property type="molecule type" value="Genomic_DNA"/>
</dbReference>
<feature type="transmembrane region" description="Helical" evidence="3">
    <location>
        <begin position="73"/>
        <end position="97"/>
    </location>
</feature>
<dbReference type="Pfam" id="PF01790">
    <property type="entry name" value="LGT"/>
    <property type="match status" value="1"/>
</dbReference>
<dbReference type="InterPro" id="IPR013766">
    <property type="entry name" value="Thioredoxin_domain"/>
</dbReference>
<dbReference type="EMBL" id="LJJR01000007">
    <property type="protein sequence ID" value="KPD32475.1"/>
    <property type="molecule type" value="Genomic_DNA"/>
</dbReference>
<keyword evidence="3" id="KW-0812">Transmembrane</keyword>
<dbReference type="GO" id="GO:0030313">
    <property type="term" value="C:cell envelope"/>
    <property type="evidence" value="ECO:0007669"/>
    <property type="project" value="UniProtKB-SubCell"/>
</dbReference>
<dbReference type="GO" id="GO:0017004">
    <property type="term" value="P:cytochrome complex assembly"/>
    <property type="evidence" value="ECO:0007669"/>
    <property type="project" value="UniProtKB-KW"/>
</dbReference>
<evidence type="ECO:0000313" key="6">
    <source>
        <dbReference type="EMBL" id="RTH30012.1"/>
    </source>
</evidence>
<dbReference type="RefSeq" id="WP_054391733.1">
    <property type="nucleotide sequence ID" value="NZ_PELO01000066.1"/>
</dbReference>
<reference evidence="10 11" key="3">
    <citation type="journal article" date="2019" name="Extremophiles">
        <title>Biogeography of thermophiles and predominance of Thermus scotoductus in domestic water heaters.</title>
        <authorList>
            <person name="Wilpiszeski R.L."/>
            <person name="Zhang Z."/>
            <person name="House C.H."/>
        </authorList>
    </citation>
    <scope>NUCLEOTIDE SEQUENCE [LARGE SCALE GENOMIC DNA]</scope>
    <source>
        <strain evidence="7 12">12_S12</strain>
        <strain evidence="8 11">17_S17</strain>
        <strain evidence="6 10">20_S20</strain>
    </source>
</reference>
<evidence type="ECO:0000313" key="12">
    <source>
        <dbReference type="Proteomes" id="UP000287962"/>
    </source>
</evidence>
<dbReference type="InterPro" id="IPR001640">
    <property type="entry name" value="Lgt"/>
</dbReference>
<dbReference type="Proteomes" id="UP000287173">
    <property type="component" value="Unassembled WGS sequence"/>
</dbReference>